<dbReference type="InterPro" id="IPR047679">
    <property type="entry name" value="BREX_BrxC"/>
</dbReference>
<evidence type="ECO:0000313" key="3">
    <source>
        <dbReference type="Proteomes" id="UP000289166"/>
    </source>
</evidence>
<dbReference type="RefSeq" id="WP_128705604.1">
    <property type="nucleotide sequence ID" value="NZ_RLII01000001.1"/>
</dbReference>
<evidence type="ECO:0000256" key="1">
    <source>
        <dbReference type="SAM" id="Coils"/>
    </source>
</evidence>
<dbReference type="OrthoDB" id="3201900at2"/>
<comment type="caution">
    <text evidence="2">The sequence shown here is derived from an EMBL/GenBank/DDBJ whole genome shotgun (WGS) entry which is preliminary data.</text>
</comment>
<protein>
    <submittedName>
        <fullName evidence="2">BREX system P-loop protein BrxC</fullName>
    </submittedName>
</protein>
<dbReference type="Proteomes" id="UP000289166">
    <property type="component" value="Unassembled WGS sequence"/>
</dbReference>
<dbReference type="EMBL" id="RLII01000001">
    <property type="protein sequence ID" value="RXE60538.1"/>
    <property type="molecule type" value="Genomic_DNA"/>
</dbReference>
<dbReference type="AlphaFoldDB" id="A0A4Q0I837"/>
<keyword evidence="3" id="KW-1185">Reference proteome</keyword>
<keyword evidence="1" id="KW-0175">Coiled coil</keyword>
<reference evidence="3" key="1">
    <citation type="submission" date="2018-11" db="EMBL/GenBank/DDBJ databases">
        <title>Genome sequencing of a novel mesophilic and cellulolytic organism within the genus Hungateiclostridium.</title>
        <authorList>
            <person name="Rettenmaier R."/>
            <person name="Liebl W."/>
            <person name="Zverlov V."/>
        </authorList>
    </citation>
    <scope>NUCLEOTIDE SEQUENCE [LARGE SCALE GENOMIC DNA]</scope>
    <source>
        <strain evidence="3">N2K1</strain>
    </source>
</reference>
<name>A0A4Q0I837_9FIRM</name>
<sequence>MLNKDVYLINPLERKLVNEGVASVNDRNLNVLRYEVETFVCDGQYEKGMEHILEVYLRNLGHEQQPAVWVSGFFGSGKSHLVKMLGAFWQDVEFQDGARARSLADLPDSIKVLLHELSTQAKRYGGLHAAMGTLSAGASGSVRLALLRIIYKSAGLPENYANASFVMWLKSEKIYDQVKEKVEAKGYDWNEELDNLYVAEGLHESLSEVKPNLFPTPESCVETLNNRFPNKSDVTSDEMIKSIKDALSKGGQMPLTLVVLDEVEQYIGDSTQRAMDVQEVVEACSKQIGSKLLFIGTGQTAVTGTALLKKLEGRFTVRIELSDTDVDAVVRKVILAKKPDKVQEIRKIMEKNIGEISRHLTATSIGHNQRDVEYFTQDYPILPVRRRFWENTLRVLDQTGTDSQLRNQLSMVHKATQSNINEPLGNVIPADYLYYDLADKMLHARVLPRKVHEKTMLWYTQGDDERLVSRACGLIFLINKLAGSNNEIGIKSNIDTLADLMVTDLSSGSSQLRSRLGDLLDDCELLMKVDDEYRIQTEENLAWLDDYASNQNVLRNEMHRVNAEREDRIKKKFVETVGKSTIMHGQSKVVRDINFFFGTTLPADANNNVYVWVRNEWSTDEDSVRIDARQAGNQSPTIFVFIPKRAEIANYLVESKASTATLSKKGSPAPVTPEGKEAMAAMETIKNNAERNIDELLREALSEAKVFQAGGNEIIEANLKDAISSAAKNSIHRLFQEFDIADNPNWNKVFSKAKEGAPDSLKYVGFNGDVSEHAVCKKVMNYIGSGKKGTDIRREFENAPYGWSGDAIDGSLLALMVAGLIRCLDESGNIVNPKDIERKQIGKMTFKIESVTISTIQRIQIRKLYQKAGIKADAGNESLKAEDFINYMLELAEDAGGVEPRPDKPDTSLINELKYQTGNEQLLSIYENRNKLETLIEEWSKLKLNIESRIINWNKLEQMISLVSNEDAISDIKKQVQSIKEERQLLHEPDMIVPLLKSLENILRTTINEKYSKYSSVYDYLNKKLNSNEAWSRLSEEKRTSILKQSGLSKIQPIALGTYEELLSALRQYPLRSWTDKEAALQAKFNMATEMAAKELEPKLQMVEIPKRTLKSEEEINRWIEEIRVQLKEKLVDGPIIVR</sequence>
<accession>A0A4Q0I837</accession>
<gene>
    <name evidence="2" type="primary">brxC</name>
    <name evidence="2" type="ORF">EFD62_00960</name>
</gene>
<organism evidence="2 3">
    <name type="scientific">Acetivibrio mesophilus</name>
    <dbReference type="NCBI Taxonomy" id="2487273"/>
    <lineage>
        <taxon>Bacteria</taxon>
        <taxon>Bacillati</taxon>
        <taxon>Bacillota</taxon>
        <taxon>Clostridia</taxon>
        <taxon>Eubacteriales</taxon>
        <taxon>Oscillospiraceae</taxon>
        <taxon>Acetivibrio</taxon>
    </lineage>
</organism>
<proteinExistence type="predicted"/>
<dbReference type="NCBIfam" id="NF033441">
    <property type="entry name" value="BREX_BrxC"/>
    <property type="match status" value="1"/>
</dbReference>
<evidence type="ECO:0000313" key="2">
    <source>
        <dbReference type="EMBL" id="RXE60538.1"/>
    </source>
</evidence>
<feature type="coiled-coil region" evidence="1">
    <location>
        <begin position="679"/>
        <end position="706"/>
    </location>
</feature>